<accession>A0AC61Y5F1</accession>
<gene>
    <name evidence="1" type="ORF">FVB9532_00940</name>
</gene>
<dbReference type="EMBL" id="CABVMM010000003">
    <property type="protein sequence ID" value="VVU99684.1"/>
    <property type="molecule type" value="Genomic_DNA"/>
</dbReference>
<comment type="caution">
    <text evidence="1">The sequence shown here is derived from an EMBL/GenBank/DDBJ whole genome shotgun (WGS) entry which is preliminary data.</text>
</comment>
<reference evidence="1" key="1">
    <citation type="submission" date="2019-09" db="EMBL/GenBank/DDBJ databases">
        <authorList>
            <person name="Rodrigo-Torres L."/>
            <person name="Arahal R. D."/>
            <person name="Lucena T."/>
        </authorList>
    </citation>
    <scope>NUCLEOTIDE SEQUENCE</scope>
    <source>
        <strain evidence="1">ISS653</strain>
    </source>
</reference>
<organism evidence="1 2">
    <name type="scientific">Mesonia oceanica</name>
    <dbReference type="NCBI Taxonomy" id="2687242"/>
    <lineage>
        <taxon>Bacteria</taxon>
        <taxon>Pseudomonadati</taxon>
        <taxon>Bacteroidota</taxon>
        <taxon>Flavobacteriia</taxon>
        <taxon>Flavobacteriales</taxon>
        <taxon>Flavobacteriaceae</taxon>
        <taxon>Mesonia</taxon>
    </lineage>
</organism>
<evidence type="ECO:0000313" key="1">
    <source>
        <dbReference type="EMBL" id="VVU99684.1"/>
    </source>
</evidence>
<keyword evidence="2" id="KW-1185">Reference proteome</keyword>
<evidence type="ECO:0000313" key="2">
    <source>
        <dbReference type="Proteomes" id="UP000356253"/>
    </source>
</evidence>
<name>A0AC61Y5F1_9FLAO</name>
<proteinExistence type="predicted"/>
<sequence length="415" mass="49064">MKKIQLLYFLILISCGVINAQQLNVDSLLVETINNVKKGRYSQAKQQAYQALRETPDYVDFKLFLGRSHQMTKQPDSARYYYKQVIEQTPNYKDAYKFWSSLEIDEKRYQKSDSVLNLAIQEFPEDVSFYVQKNEVNHHLLSTQEQLEFLKNTRKTFPDNSQIAQQYYLLASQIKTDRLGVLYTYTAIDREAIGPWHLGTFQYVRERTWGSLIANINYNQRRSNGNLQIEGAQLDLQSYFFTSQSDYSFLALAYSKDEIFPKLQARYSFYHNFNKGWEAELGARYTQTRTEDLYALVMGGSKYLGSFWINLRSFSTYQDASLYPVLAFRTRYYRNTRFDYWEASLGYGTSPDNTFVQNQIGERLSLESYNFGVAYQHLFLKKLLLGAKVYYNNLEYRKNKKQQEYSFFIQMSYLL</sequence>
<dbReference type="Proteomes" id="UP000356253">
    <property type="component" value="Unassembled WGS sequence"/>
</dbReference>
<protein>
    <submittedName>
        <fullName evidence="1">Uncharacterized protein</fullName>
    </submittedName>
</protein>